<dbReference type="GO" id="GO:0016301">
    <property type="term" value="F:kinase activity"/>
    <property type="evidence" value="ECO:0007669"/>
    <property type="project" value="UniProtKB-KW"/>
</dbReference>
<sequence>LGVVVDCWCRGLLVCAVAAAPPFFLLGVLGDGLCLGGASNTFTGLGSAAAVVADALLSDTTASSSCGGDGAGSDHENFILQQQSRTTCSQEIDSTHHDVEELQDVERWTSLPPASFFQYDIISFLSSTMGAPYTMCRDSKVVTTGYRESLGGNACNVAVALHKLGAEVELVTKILGTQHGVYDKLDTLGMFKSGMAVVKKEGHLGLSYIISSEDSRTIVHSRMSEQMMPDEIPIITYHHFWSTTQVSCLYLDGRFPHVAEVYATEAAVNRGVPVVMDVERSDRARLRELLQLCTGIIVSAHHTLHDVQTTLFTHCRSIFDACPYLEWIVVTMGRDGAELILKQQEGTKDSSSSSRRCIPSYQVDDVVDTTGAGDAFQAGLVYSMCKRRML</sequence>
<evidence type="ECO:0000313" key="4">
    <source>
        <dbReference type="EMBL" id="KAF4747541.1"/>
    </source>
</evidence>
<proteinExistence type="predicted"/>
<evidence type="ECO:0000313" key="5">
    <source>
        <dbReference type="Proteomes" id="UP000553632"/>
    </source>
</evidence>
<evidence type="ECO:0000256" key="2">
    <source>
        <dbReference type="ARBA" id="ARBA00022777"/>
    </source>
</evidence>
<dbReference type="InterPro" id="IPR002173">
    <property type="entry name" value="Carboh/pur_kinase_PfkB_CS"/>
</dbReference>
<reference evidence="4 5" key="1">
    <citation type="submission" date="2020-04" db="EMBL/GenBank/DDBJ databases">
        <title>Perkinsus olseni comparative genomics.</title>
        <authorList>
            <person name="Bogema D.R."/>
        </authorList>
    </citation>
    <scope>NUCLEOTIDE SEQUENCE [LARGE SCALE GENOMIC DNA]</scope>
    <source>
        <strain evidence="4 5">ATCC PRA-207</strain>
    </source>
</reference>
<keyword evidence="5" id="KW-1185">Reference proteome</keyword>
<evidence type="ECO:0000256" key="1">
    <source>
        <dbReference type="ARBA" id="ARBA00022679"/>
    </source>
</evidence>
<keyword evidence="2" id="KW-0418">Kinase</keyword>
<feature type="non-terminal residue" evidence="4">
    <location>
        <position position="1"/>
    </location>
</feature>
<name>A0A7J6TRR1_PEROL</name>
<comment type="caution">
    <text evidence="4">The sequence shown here is derived from an EMBL/GenBank/DDBJ whole genome shotgun (WGS) entry which is preliminary data.</text>
</comment>
<evidence type="ECO:0000259" key="3">
    <source>
        <dbReference type="Pfam" id="PF00294"/>
    </source>
</evidence>
<dbReference type="PANTHER" id="PTHR42774">
    <property type="entry name" value="PHOSPHOTRANSFERASE SYSTEM TRANSPORT PROTEIN"/>
    <property type="match status" value="1"/>
</dbReference>
<gene>
    <name evidence="4" type="ORF">FOZ63_006341</name>
</gene>
<dbReference type="Gene3D" id="3.40.1190.20">
    <property type="match status" value="1"/>
</dbReference>
<keyword evidence="1" id="KW-0808">Transferase</keyword>
<dbReference type="InterPro" id="IPR052562">
    <property type="entry name" value="Ketohexokinase-related"/>
</dbReference>
<dbReference type="PANTHER" id="PTHR42774:SF3">
    <property type="entry name" value="KETOHEXOKINASE"/>
    <property type="match status" value="1"/>
</dbReference>
<dbReference type="EMBL" id="JABANO010009049">
    <property type="protein sequence ID" value="KAF4747541.1"/>
    <property type="molecule type" value="Genomic_DNA"/>
</dbReference>
<dbReference type="InterPro" id="IPR011611">
    <property type="entry name" value="PfkB_dom"/>
</dbReference>
<dbReference type="AlphaFoldDB" id="A0A7J6TRR1"/>
<feature type="domain" description="Carbohydrate kinase PfkB" evidence="3">
    <location>
        <begin position="142"/>
        <end position="384"/>
    </location>
</feature>
<feature type="non-terminal residue" evidence="4">
    <location>
        <position position="390"/>
    </location>
</feature>
<dbReference type="Proteomes" id="UP000553632">
    <property type="component" value="Unassembled WGS sequence"/>
</dbReference>
<dbReference type="PROSITE" id="PS00584">
    <property type="entry name" value="PFKB_KINASES_2"/>
    <property type="match status" value="1"/>
</dbReference>
<organism evidence="4 5">
    <name type="scientific">Perkinsus olseni</name>
    <name type="common">Perkinsus atlanticus</name>
    <dbReference type="NCBI Taxonomy" id="32597"/>
    <lineage>
        <taxon>Eukaryota</taxon>
        <taxon>Sar</taxon>
        <taxon>Alveolata</taxon>
        <taxon>Perkinsozoa</taxon>
        <taxon>Perkinsea</taxon>
        <taxon>Perkinsida</taxon>
        <taxon>Perkinsidae</taxon>
        <taxon>Perkinsus</taxon>
    </lineage>
</organism>
<accession>A0A7J6TRR1</accession>
<protein>
    <recommendedName>
        <fullName evidence="3">Carbohydrate kinase PfkB domain-containing protein</fullName>
    </recommendedName>
</protein>
<dbReference type="SUPFAM" id="SSF53613">
    <property type="entry name" value="Ribokinase-like"/>
    <property type="match status" value="1"/>
</dbReference>
<dbReference type="Pfam" id="PF00294">
    <property type="entry name" value="PfkB"/>
    <property type="match status" value="1"/>
</dbReference>
<dbReference type="InterPro" id="IPR029056">
    <property type="entry name" value="Ribokinase-like"/>
</dbReference>